<dbReference type="Pfam" id="PF07727">
    <property type="entry name" value="RVT_2"/>
    <property type="match status" value="1"/>
</dbReference>
<dbReference type="EMBL" id="SZYD01000010">
    <property type="protein sequence ID" value="KAD4981916.1"/>
    <property type="molecule type" value="Genomic_DNA"/>
</dbReference>
<evidence type="ECO:0000259" key="3">
    <source>
        <dbReference type="Pfam" id="PF07727"/>
    </source>
</evidence>
<feature type="domain" description="Reverse transcriptase Ty1/copia-type" evidence="3">
    <location>
        <begin position="185"/>
        <end position="412"/>
    </location>
</feature>
<sequence>MNSTDVGSGPNWLFEYDSTFRPFNNTSENPETSKQTDDFYKGDDVDYRVDCVPCDPNLLTVDPPGMYNRDPPAQPTPVHEVLPSEPDTSQSIQPLPETDQISSSSHQTFDNPLFSDSIPEEHCVDQGTESSENAPIDNISSSSVDQVNNISNLLDNLAVEEVPTLSVEPKNVKMALKESSWVEAMQEELIQNKRDDSGVIIRNKARLVVQGFYQQEGIDYEEVFAPVARLEAIRIFLAYASYMNFTVYQMDVKTAFLYGKVKEEIYVCQPPGFEDSQYPEHVYKLDKALYGLHQAPRAWYATLTDHLFANGYTRGAIDQTLFVRKDKDDLILVQIYVDDIIFGSTSSALCKEFEGVMKKKFEMSTMGELTFFLGLQVKQDSKGVLIHQGKYVTDILTKFKMMESKPASTPMAARPVLTSDMDGEDVDQHLYRSMIGSLMYLTASRPDIMFSVCQCARYQANPKASHLIAVKRIFRYLVGKPRLGLWYPKNSEFHLFAYSDSDFGGSNLDRKSTTGGCQYLGDRLVSWQCKKQTTVSTSTAEAEYVAASSCCSQDPATGEPGTESFPPFSADSLALRMLGTKIHCFSPLATDILDYHRPPLLLELSSQLVTQAPCPAGKDLYTNMLERNCYYQIARTDSTAPSHRGGYLKRKFRVLTSSLRCFTLLGRTLPLYLIDVIGFRKKGIISFFFLPFFPMTTRNGQIKNFTSNFGPQHPAAHGVSRSVLEMNGEVVERAEPHIGSLQWPRYPHLRSDEWRTDRTGFSRALAGSGVPVKGASAYPGVIITTCTSNLGTVERVTRLLFHSTTFVPVIHSLTERSSEGQPAHTASGEDGTTGKDRLAKTPQARSVVGLRQGSIGRKGSPDGGRARGGRVI</sequence>
<comment type="similarity">
    <text evidence="1">Belongs to the complex I 49 kDa subunit family.</text>
</comment>
<feature type="region of interest" description="Disordered" evidence="2">
    <location>
        <begin position="813"/>
        <end position="872"/>
    </location>
</feature>
<dbReference type="Gene3D" id="1.10.645.10">
    <property type="entry name" value="Cytochrome-c3 Hydrogenase, chain B"/>
    <property type="match status" value="1"/>
</dbReference>
<keyword evidence="5" id="KW-1185">Reference proteome</keyword>
<evidence type="ECO:0000313" key="5">
    <source>
        <dbReference type="Proteomes" id="UP000326396"/>
    </source>
</evidence>
<dbReference type="InterPro" id="IPR029014">
    <property type="entry name" value="NiFe-Hase_large"/>
</dbReference>
<dbReference type="SUPFAM" id="SSF56672">
    <property type="entry name" value="DNA/RNA polymerases"/>
    <property type="match status" value="1"/>
</dbReference>
<accession>A0A5N6NKT9</accession>
<evidence type="ECO:0000256" key="2">
    <source>
        <dbReference type="SAM" id="MobiDB-lite"/>
    </source>
</evidence>
<protein>
    <recommendedName>
        <fullName evidence="3">Reverse transcriptase Ty1/copia-type domain-containing protein</fullName>
    </recommendedName>
</protein>
<feature type="region of interest" description="Disordered" evidence="2">
    <location>
        <begin position="62"/>
        <end position="107"/>
    </location>
</feature>
<dbReference type="Proteomes" id="UP000326396">
    <property type="component" value="Linkage Group LG18"/>
</dbReference>
<name>A0A5N6NKT9_9ASTR</name>
<feature type="compositionally biased region" description="Polar residues" evidence="2">
    <location>
        <begin position="127"/>
        <end position="142"/>
    </location>
</feature>
<dbReference type="InterPro" id="IPR043502">
    <property type="entry name" value="DNA/RNA_pol_sf"/>
</dbReference>
<organism evidence="4 5">
    <name type="scientific">Mikania micrantha</name>
    <name type="common">bitter vine</name>
    <dbReference type="NCBI Taxonomy" id="192012"/>
    <lineage>
        <taxon>Eukaryota</taxon>
        <taxon>Viridiplantae</taxon>
        <taxon>Streptophyta</taxon>
        <taxon>Embryophyta</taxon>
        <taxon>Tracheophyta</taxon>
        <taxon>Spermatophyta</taxon>
        <taxon>Magnoliopsida</taxon>
        <taxon>eudicotyledons</taxon>
        <taxon>Gunneridae</taxon>
        <taxon>Pentapetalae</taxon>
        <taxon>asterids</taxon>
        <taxon>campanulids</taxon>
        <taxon>Asterales</taxon>
        <taxon>Asteraceae</taxon>
        <taxon>Asteroideae</taxon>
        <taxon>Heliantheae alliance</taxon>
        <taxon>Eupatorieae</taxon>
        <taxon>Mikania</taxon>
    </lineage>
</organism>
<dbReference type="OrthoDB" id="418237at2759"/>
<dbReference type="PANTHER" id="PTHR11439:SF495">
    <property type="entry name" value="REVERSE TRANSCRIPTASE, RNA-DEPENDENT DNA POLYMERASE-RELATED"/>
    <property type="match status" value="1"/>
</dbReference>
<dbReference type="AlphaFoldDB" id="A0A5N6NKT9"/>
<evidence type="ECO:0000313" key="4">
    <source>
        <dbReference type="EMBL" id="KAD4981916.1"/>
    </source>
</evidence>
<comment type="caution">
    <text evidence="4">The sequence shown here is derived from an EMBL/GenBank/DDBJ whole genome shotgun (WGS) entry which is preliminary data.</text>
</comment>
<dbReference type="CDD" id="cd09272">
    <property type="entry name" value="RNase_HI_RT_Ty1"/>
    <property type="match status" value="1"/>
</dbReference>
<dbReference type="PANTHER" id="PTHR11439">
    <property type="entry name" value="GAG-POL-RELATED RETROTRANSPOSON"/>
    <property type="match status" value="1"/>
</dbReference>
<dbReference type="InterPro" id="IPR013103">
    <property type="entry name" value="RVT_2"/>
</dbReference>
<evidence type="ECO:0000256" key="1">
    <source>
        <dbReference type="ARBA" id="ARBA00005769"/>
    </source>
</evidence>
<gene>
    <name evidence="4" type="ORF">E3N88_18587</name>
</gene>
<proteinExistence type="inferred from homology"/>
<feature type="region of interest" description="Disordered" evidence="2">
    <location>
        <begin position="122"/>
        <end position="142"/>
    </location>
</feature>
<reference evidence="4 5" key="1">
    <citation type="submission" date="2019-05" db="EMBL/GenBank/DDBJ databases">
        <title>Mikania micrantha, genome provides insights into the molecular mechanism of rapid growth.</title>
        <authorList>
            <person name="Liu B."/>
        </authorList>
    </citation>
    <scope>NUCLEOTIDE SEQUENCE [LARGE SCALE GENOMIC DNA]</scope>
    <source>
        <strain evidence="4">NLD-2019</strain>
        <tissue evidence="4">Leaf</tissue>
    </source>
</reference>
<feature type="compositionally biased region" description="Polar residues" evidence="2">
    <location>
        <begin position="86"/>
        <end position="107"/>
    </location>
</feature>